<proteinExistence type="predicted"/>
<evidence type="ECO:0000313" key="2">
    <source>
        <dbReference type="Proteomes" id="UP000000768"/>
    </source>
</evidence>
<organism evidence="1 2">
    <name type="scientific">Sorghum bicolor</name>
    <name type="common">Sorghum</name>
    <name type="synonym">Sorghum vulgare</name>
    <dbReference type="NCBI Taxonomy" id="4558"/>
    <lineage>
        <taxon>Eukaryota</taxon>
        <taxon>Viridiplantae</taxon>
        <taxon>Streptophyta</taxon>
        <taxon>Embryophyta</taxon>
        <taxon>Tracheophyta</taxon>
        <taxon>Spermatophyta</taxon>
        <taxon>Magnoliopsida</taxon>
        <taxon>Liliopsida</taxon>
        <taxon>Poales</taxon>
        <taxon>Poaceae</taxon>
        <taxon>PACMAD clade</taxon>
        <taxon>Panicoideae</taxon>
        <taxon>Andropogonodae</taxon>
        <taxon>Andropogoneae</taxon>
        <taxon>Sorghinae</taxon>
        <taxon>Sorghum</taxon>
    </lineage>
</organism>
<sequence>MAALRSGMAMLGRRCSGSSSAACMGGKVFRPAPPPLHPAAVRKLESWRRFSTGGCEPKDKPESFPRILWQWAKYRVKNADPVTKSKAVAAYGVVVMGAPTIFLIHVTKNCSI</sequence>
<protein>
    <submittedName>
        <fullName evidence="1">Uncharacterized protein</fullName>
    </submittedName>
</protein>
<gene>
    <name evidence="1" type="ORF">SORBI_3003G032800</name>
</gene>
<keyword evidence="2" id="KW-1185">Reference proteome</keyword>
<dbReference type="Proteomes" id="UP000000768">
    <property type="component" value="Chromosome 3"/>
</dbReference>
<dbReference type="AlphaFoldDB" id="A0A1B6Q132"/>
<name>A0A1B6Q132_SORBI</name>
<accession>A0A1B6Q132</accession>
<dbReference type="Gramene" id="KXG31634">
    <property type="protein sequence ID" value="KXG31634"/>
    <property type="gene ID" value="SORBI_3003G032800"/>
</dbReference>
<reference evidence="2" key="2">
    <citation type="journal article" date="2018" name="Plant J.">
        <title>The Sorghum bicolor reference genome: improved assembly, gene annotations, a transcriptome atlas, and signatures of genome organization.</title>
        <authorList>
            <person name="McCormick R.F."/>
            <person name="Truong S.K."/>
            <person name="Sreedasyam A."/>
            <person name="Jenkins J."/>
            <person name="Shu S."/>
            <person name="Sims D."/>
            <person name="Kennedy M."/>
            <person name="Amirebrahimi M."/>
            <person name="Weers B.D."/>
            <person name="McKinley B."/>
            <person name="Mattison A."/>
            <person name="Morishige D.T."/>
            <person name="Grimwood J."/>
            <person name="Schmutz J."/>
            <person name="Mullet J.E."/>
        </authorList>
    </citation>
    <scope>NUCLEOTIDE SEQUENCE [LARGE SCALE GENOMIC DNA]</scope>
    <source>
        <strain evidence="2">cv. BTx623</strain>
    </source>
</reference>
<dbReference type="InParanoid" id="A0A1B6Q132"/>
<reference evidence="1 2" key="1">
    <citation type="journal article" date="2009" name="Nature">
        <title>The Sorghum bicolor genome and the diversification of grasses.</title>
        <authorList>
            <person name="Paterson A.H."/>
            <person name="Bowers J.E."/>
            <person name="Bruggmann R."/>
            <person name="Dubchak I."/>
            <person name="Grimwood J."/>
            <person name="Gundlach H."/>
            <person name="Haberer G."/>
            <person name="Hellsten U."/>
            <person name="Mitros T."/>
            <person name="Poliakov A."/>
            <person name="Schmutz J."/>
            <person name="Spannagl M."/>
            <person name="Tang H."/>
            <person name="Wang X."/>
            <person name="Wicker T."/>
            <person name="Bharti A.K."/>
            <person name="Chapman J."/>
            <person name="Feltus F.A."/>
            <person name="Gowik U."/>
            <person name="Grigoriev I.V."/>
            <person name="Lyons E."/>
            <person name="Maher C.A."/>
            <person name="Martis M."/>
            <person name="Narechania A."/>
            <person name="Otillar R.P."/>
            <person name="Penning B.W."/>
            <person name="Salamov A.A."/>
            <person name="Wang Y."/>
            <person name="Zhang L."/>
            <person name="Carpita N.C."/>
            <person name="Freeling M."/>
            <person name="Gingle A.R."/>
            <person name="Hash C.T."/>
            <person name="Keller B."/>
            <person name="Klein P."/>
            <person name="Kresovich S."/>
            <person name="McCann M.C."/>
            <person name="Ming R."/>
            <person name="Peterson D.G."/>
            <person name="Mehboob-ur-Rahman"/>
            <person name="Ware D."/>
            <person name="Westhoff P."/>
            <person name="Mayer K.F."/>
            <person name="Messing J."/>
            <person name="Rokhsar D.S."/>
        </authorList>
    </citation>
    <scope>NUCLEOTIDE SEQUENCE [LARGE SCALE GENOMIC DNA]</scope>
    <source>
        <strain evidence="2">cv. BTx623</strain>
    </source>
</reference>
<dbReference type="OrthoDB" id="695851at2759"/>
<dbReference type="EMBL" id="CM000762">
    <property type="protein sequence ID" value="KXG31634.1"/>
    <property type="molecule type" value="Genomic_DNA"/>
</dbReference>
<evidence type="ECO:0000313" key="1">
    <source>
        <dbReference type="EMBL" id="KXG31634.1"/>
    </source>
</evidence>